<proteinExistence type="predicted"/>
<dbReference type="Gene3D" id="2.30.40.10">
    <property type="entry name" value="Urease, subunit C, domain 1"/>
    <property type="match status" value="2"/>
</dbReference>
<evidence type="ECO:0000313" key="2">
    <source>
        <dbReference type="EMBL" id="EIW85515.1"/>
    </source>
</evidence>
<dbReference type="InterPro" id="IPR006680">
    <property type="entry name" value="Amidohydro-rel"/>
</dbReference>
<protein>
    <recommendedName>
        <fullName evidence="1">Amidohydrolase-related domain-containing protein</fullName>
    </recommendedName>
</protein>
<dbReference type="InterPro" id="IPR011659">
    <property type="entry name" value="WD40"/>
</dbReference>
<dbReference type="Gene3D" id="3.20.20.140">
    <property type="entry name" value="Metal-dependent hydrolases"/>
    <property type="match status" value="1"/>
</dbReference>
<dbReference type="OMA" id="YNQPRRD"/>
<dbReference type="OrthoDB" id="194468at2759"/>
<dbReference type="Gene3D" id="3.30.110.90">
    <property type="entry name" value="Amidohydrolase"/>
    <property type="match status" value="1"/>
</dbReference>
<dbReference type="InterPro" id="IPR011042">
    <property type="entry name" value="6-blade_b-propeller_TolB-like"/>
</dbReference>
<feature type="domain" description="Amidohydrolase-related" evidence="1">
    <location>
        <begin position="1090"/>
        <end position="1158"/>
    </location>
</feature>
<evidence type="ECO:0000313" key="3">
    <source>
        <dbReference type="Proteomes" id="UP000053558"/>
    </source>
</evidence>
<comment type="caution">
    <text evidence="2">The sequence shown here is derived from an EMBL/GenBank/DDBJ whole genome shotgun (WGS) entry which is preliminary data.</text>
</comment>
<dbReference type="KEGG" id="cput:CONPUDRAFT_98596"/>
<keyword evidence="3" id="KW-1185">Reference proteome</keyword>
<dbReference type="EMBL" id="JH711574">
    <property type="protein sequence ID" value="EIW85515.1"/>
    <property type="molecule type" value="Genomic_DNA"/>
</dbReference>
<dbReference type="InterPro" id="IPR011059">
    <property type="entry name" value="Metal-dep_hydrolase_composite"/>
</dbReference>
<evidence type="ECO:0000259" key="1">
    <source>
        <dbReference type="Pfam" id="PF01979"/>
    </source>
</evidence>
<gene>
    <name evidence="2" type="ORF">CONPUDRAFT_98596</name>
</gene>
<dbReference type="SUPFAM" id="SSF51338">
    <property type="entry name" value="Composite domain of metallo-dependent hydrolases"/>
    <property type="match status" value="1"/>
</dbReference>
<dbReference type="InterPro" id="IPR051781">
    <property type="entry name" value="Metallo-dep_Hydrolase"/>
</dbReference>
<dbReference type="Gene3D" id="2.120.10.30">
    <property type="entry name" value="TolB, C-terminal domain"/>
    <property type="match status" value="2"/>
</dbReference>
<dbReference type="PANTHER" id="PTHR43135">
    <property type="entry name" value="ALPHA-D-RIBOSE 1-METHYLPHOSPHONATE 5-TRIPHOSPHATE DIPHOSPHATASE"/>
    <property type="match status" value="1"/>
</dbReference>
<dbReference type="PANTHER" id="PTHR43135:SF3">
    <property type="entry name" value="ALPHA-D-RIBOSE 1-METHYLPHOSPHONATE 5-TRIPHOSPHATE DIPHOSPHATASE"/>
    <property type="match status" value="1"/>
</dbReference>
<dbReference type="SUPFAM" id="SSF51556">
    <property type="entry name" value="Metallo-dependent hydrolases"/>
    <property type="match status" value="1"/>
</dbReference>
<dbReference type="Proteomes" id="UP000053558">
    <property type="component" value="Unassembled WGS sequence"/>
</dbReference>
<sequence>MVGDLYCLPASAYLPNLHLEGAPPTRAVPVTQGVPFDSEPHFSPDGRRLLFTSDAESGVDNIWITEWKGCEAMDLSVSSRANADLARVLETRDLDEDLLAQGVPETAERTHNRLLREGRLGAQRVTNETYRFVADARFHPSGDKIIATKRYFSERSLGAGEGWAYDLPGAQTQNNIIPVGAGTRVVGRTLPPGWSKEDYEGQQIGAEQFIWAGEDTLIYSKNVVDDGVFTYSKDVHSGIYAIFAKNLTSGETETLVGAFPGGASRPELSRDGRTLAFVRRVRDREALVLKDLHTGTLHHIWHGLTYDLSTIYAPMGTYPSFAFTPSSSAIILWAAGQIYNVPLSVNADGERVAATGASPAPIRFSATIRKRLAETRSGDTADLVRMETAETQRLHAFKELQADDGGRRVLFHAAGATYVQDVAAVSGEGSDAAPRRVPVLRPAQAYYAASFVPGAPDLVVHARWSDSAFSAIEIANVSGGALEIAGLPLGRYYAPVLCACAGATVRTVAFVKTGGDVLTGDVVATANTGLYLGEIALPRAISGDAETVELRNLRYVRTDIATEDPALRLRFIDANRTLLIQESDRAYVLDLASAPDAYTGKHAHETLATGKASDGLAVVPRKARRGGEGGYAARTAAFVDNYHVYVVDGRDFGRDEALWSRPGKATRGIARVSLDGGHDVAFSGDGRRLFWLLGPYLHSIDLSKLRHCTRAIKNDASTFGIACTREQLDVQELDVRFPTDIARLKRDARAASPENDDADVVVVRNATVLTMQHGARARDLVSGGVVVVRAGVIEAVGDAETTVVPPGATVIEADGGYVVPGFIDAHAHWSGTETHYPTTSWEMQTFLAYGVTTLHNPSLENVGGYVERGRIENGLMIGPRSFQVGNIIYGASNLHYHADIADMQEARSALIRIKAEGGPASFSYKNYNLPSRASRQRLLLQAKNLSMLCVPEGGMNYNWDLAYIIDGMTTVEHNIPIPELYEDVLTLYAMSGTAATPTHIVDYGGAWGEQLVYEYHDVPNDPKLREFTRHDILEGLSEVPNRPLNSYALFNVSKSITKMAERGLLANIGAHGEPPLGLNYHAEIFFAHVGGMSNYQVLQAATANAAKTFGLWNSIGSVHPGKLADLVIYPAGVDLLDDEKPNSIRNTQSMKYVMRGGRLWETDTMTEVWPVKGRKQVVAPINPA</sequence>
<dbReference type="InterPro" id="IPR032466">
    <property type="entry name" value="Metal_Hydrolase"/>
</dbReference>
<reference evidence="3" key="1">
    <citation type="journal article" date="2012" name="Science">
        <title>The Paleozoic origin of enzymatic lignin decomposition reconstructed from 31 fungal genomes.</title>
        <authorList>
            <person name="Floudas D."/>
            <person name="Binder M."/>
            <person name="Riley R."/>
            <person name="Barry K."/>
            <person name="Blanchette R.A."/>
            <person name="Henrissat B."/>
            <person name="Martinez A.T."/>
            <person name="Otillar R."/>
            <person name="Spatafora J.W."/>
            <person name="Yadav J.S."/>
            <person name="Aerts A."/>
            <person name="Benoit I."/>
            <person name="Boyd A."/>
            <person name="Carlson A."/>
            <person name="Copeland A."/>
            <person name="Coutinho P.M."/>
            <person name="de Vries R.P."/>
            <person name="Ferreira P."/>
            <person name="Findley K."/>
            <person name="Foster B."/>
            <person name="Gaskell J."/>
            <person name="Glotzer D."/>
            <person name="Gorecki P."/>
            <person name="Heitman J."/>
            <person name="Hesse C."/>
            <person name="Hori C."/>
            <person name="Igarashi K."/>
            <person name="Jurgens J.A."/>
            <person name="Kallen N."/>
            <person name="Kersten P."/>
            <person name="Kohler A."/>
            <person name="Kuees U."/>
            <person name="Kumar T.K.A."/>
            <person name="Kuo A."/>
            <person name="LaButti K."/>
            <person name="Larrondo L.F."/>
            <person name="Lindquist E."/>
            <person name="Ling A."/>
            <person name="Lombard V."/>
            <person name="Lucas S."/>
            <person name="Lundell T."/>
            <person name="Martin R."/>
            <person name="McLaughlin D.J."/>
            <person name="Morgenstern I."/>
            <person name="Morin E."/>
            <person name="Murat C."/>
            <person name="Nagy L.G."/>
            <person name="Nolan M."/>
            <person name="Ohm R.A."/>
            <person name="Patyshakuliyeva A."/>
            <person name="Rokas A."/>
            <person name="Ruiz-Duenas F.J."/>
            <person name="Sabat G."/>
            <person name="Salamov A."/>
            <person name="Samejima M."/>
            <person name="Schmutz J."/>
            <person name="Slot J.C."/>
            <person name="St John F."/>
            <person name="Stenlid J."/>
            <person name="Sun H."/>
            <person name="Sun S."/>
            <person name="Syed K."/>
            <person name="Tsang A."/>
            <person name="Wiebenga A."/>
            <person name="Young D."/>
            <person name="Pisabarro A."/>
            <person name="Eastwood D.C."/>
            <person name="Martin F."/>
            <person name="Cullen D."/>
            <person name="Grigoriev I.V."/>
            <person name="Hibbett D.S."/>
        </authorList>
    </citation>
    <scope>NUCLEOTIDE SEQUENCE [LARGE SCALE GENOMIC DNA]</scope>
    <source>
        <strain evidence="3">RWD-64-598 SS2</strain>
    </source>
</reference>
<dbReference type="GeneID" id="19211888"/>
<dbReference type="AlphaFoldDB" id="A0A5M3N3U1"/>
<dbReference type="Pfam" id="PF01979">
    <property type="entry name" value="Amidohydro_1"/>
    <property type="match status" value="1"/>
</dbReference>
<dbReference type="Gene3D" id="1.20.58.520">
    <property type="entry name" value="Amidohydrolase"/>
    <property type="match status" value="1"/>
</dbReference>
<dbReference type="Pfam" id="PF07676">
    <property type="entry name" value="PD40"/>
    <property type="match status" value="1"/>
</dbReference>
<dbReference type="GO" id="GO:0016810">
    <property type="term" value="F:hydrolase activity, acting on carbon-nitrogen (but not peptide) bonds"/>
    <property type="evidence" value="ECO:0007669"/>
    <property type="project" value="InterPro"/>
</dbReference>
<dbReference type="SUPFAM" id="SSF82171">
    <property type="entry name" value="DPP6 N-terminal domain-like"/>
    <property type="match status" value="1"/>
</dbReference>
<name>A0A5M3N3U1_CONPW</name>
<accession>A0A5M3N3U1</accession>
<dbReference type="RefSeq" id="XP_007764978.1">
    <property type="nucleotide sequence ID" value="XM_007766788.1"/>
</dbReference>
<organism evidence="2 3">
    <name type="scientific">Coniophora puteana (strain RWD-64-598)</name>
    <name type="common">Brown rot fungus</name>
    <dbReference type="NCBI Taxonomy" id="741705"/>
    <lineage>
        <taxon>Eukaryota</taxon>
        <taxon>Fungi</taxon>
        <taxon>Dikarya</taxon>
        <taxon>Basidiomycota</taxon>
        <taxon>Agaricomycotina</taxon>
        <taxon>Agaricomycetes</taxon>
        <taxon>Agaricomycetidae</taxon>
        <taxon>Boletales</taxon>
        <taxon>Coniophorineae</taxon>
        <taxon>Coniophoraceae</taxon>
        <taxon>Coniophora</taxon>
    </lineage>
</organism>